<accession>A0ABP8GMS8</accession>
<gene>
    <name evidence="2" type="ORF">GCM10023149_30000</name>
</gene>
<dbReference type="InterPro" id="IPR009799">
    <property type="entry name" value="EthD_dom"/>
</dbReference>
<sequence>MIKFSFLIKKLPGMSLETFVDHHKNKHAPLFSSIPEAQQYVRKYVVSHPITEPGSPEPAFDAITDIYFDSFEDYRQFFSSENFLKNVQPDHANFFDERKVVMLTTKETTVIFGS</sequence>
<name>A0ABP8GMS8_9SPHI</name>
<dbReference type="Gene3D" id="3.30.70.100">
    <property type="match status" value="1"/>
</dbReference>
<protein>
    <recommendedName>
        <fullName evidence="1">EthD domain-containing protein</fullName>
    </recommendedName>
</protein>
<organism evidence="2 3">
    <name type="scientific">Mucilaginibacter gynuensis</name>
    <dbReference type="NCBI Taxonomy" id="1302236"/>
    <lineage>
        <taxon>Bacteria</taxon>
        <taxon>Pseudomonadati</taxon>
        <taxon>Bacteroidota</taxon>
        <taxon>Sphingobacteriia</taxon>
        <taxon>Sphingobacteriales</taxon>
        <taxon>Sphingobacteriaceae</taxon>
        <taxon>Mucilaginibacter</taxon>
    </lineage>
</organism>
<reference evidence="3" key="1">
    <citation type="journal article" date="2019" name="Int. J. Syst. Evol. Microbiol.">
        <title>The Global Catalogue of Microorganisms (GCM) 10K type strain sequencing project: providing services to taxonomists for standard genome sequencing and annotation.</title>
        <authorList>
            <consortium name="The Broad Institute Genomics Platform"/>
            <consortium name="The Broad Institute Genome Sequencing Center for Infectious Disease"/>
            <person name="Wu L."/>
            <person name="Ma J."/>
        </authorList>
    </citation>
    <scope>NUCLEOTIDE SEQUENCE [LARGE SCALE GENOMIC DNA]</scope>
    <source>
        <strain evidence="3">JCM 17705</strain>
    </source>
</reference>
<dbReference type="EMBL" id="BAABFT010000007">
    <property type="protein sequence ID" value="GAA4326897.1"/>
    <property type="molecule type" value="Genomic_DNA"/>
</dbReference>
<dbReference type="Pfam" id="PF07110">
    <property type="entry name" value="EthD"/>
    <property type="match status" value="1"/>
</dbReference>
<proteinExistence type="predicted"/>
<dbReference type="RefSeq" id="WP_345211929.1">
    <property type="nucleotide sequence ID" value="NZ_BAABFT010000007.1"/>
</dbReference>
<evidence type="ECO:0000313" key="2">
    <source>
        <dbReference type="EMBL" id="GAA4326897.1"/>
    </source>
</evidence>
<dbReference type="SUPFAM" id="SSF54909">
    <property type="entry name" value="Dimeric alpha+beta barrel"/>
    <property type="match status" value="1"/>
</dbReference>
<dbReference type="InterPro" id="IPR011008">
    <property type="entry name" value="Dimeric_a/b-barrel"/>
</dbReference>
<dbReference type="NCBIfam" id="TIGR02118">
    <property type="entry name" value="EthD family reductase"/>
    <property type="match status" value="1"/>
</dbReference>
<evidence type="ECO:0000259" key="1">
    <source>
        <dbReference type="Pfam" id="PF07110"/>
    </source>
</evidence>
<comment type="caution">
    <text evidence="2">The sequence shown here is derived from an EMBL/GenBank/DDBJ whole genome shotgun (WGS) entry which is preliminary data.</text>
</comment>
<feature type="domain" description="EthD" evidence="1">
    <location>
        <begin position="12"/>
        <end position="97"/>
    </location>
</feature>
<keyword evidence="3" id="KW-1185">Reference proteome</keyword>
<evidence type="ECO:0000313" key="3">
    <source>
        <dbReference type="Proteomes" id="UP001500582"/>
    </source>
</evidence>
<dbReference type="Proteomes" id="UP001500582">
    <property type="component" value="Unassembled WGS sequence"/>
</dbReference>